<comment type="caution">
    <text evidence="12">The sequence shown here is derived from an EMBL/GenBank/DDBJ whole genome shotgun (WGS) entry which is preliminary data.</text>
</comment>
<keyword evidence="9" id="KW-0175">Coiled coil</keyword>
<dbReference type="EC" id="2.7.13.3" evidence="2"/>
<comment type="catalytic activity">
    <reaction evidence="1">
        <text>ATP + protein L-histidine = ADP + protein N-phospho-L-histidine.</text>
        <dbReference type="EC" id="2.7.13.3"/>
    </reaction>
</comment>
<feature type="coiled-coil region" evidence="9">
    <location>
        <begin position="328"/>
        <end position="390"/>
    </location>
</feature>
<organism evidence="12 13">
    <name type="scientific">Splendidivirga corallicola</name>
    <dbReference type="NCBI Taxonomy" id="3051826"/>
    <lineage>
        <taxon>Bacteria</taxon>
        <taxon>Pseudomonadati</taxon>
        <taxon>Bacteroidota</taxon>
        <taxon>Cytophagia</taxon>
        <taxon>Cytophagales</taxon>
        <taxon>Splendidivirgaceae</taxon>
        <taxon>Splendidivirga</taxon>
    </lineage>
</organism>
<dbReference type="InterPro" id="IPR005467">
    <property type="entry name" value="His_kinase_dom"/>
</dbReference>
<name>A0ABT8KW33_9BACT</name>
<dbReference type="SUPFAM" id="SSF47384">
    <property type="entry name" value="Homodimeric domain of signal transducing histidine kinase"/>
    <property type="match status" value="1"/>
</dbReference>
<evidence type="ECO:0000256" key="7">
    <source>
        <dbReference type="ARBA" id="ARBA00022840"/>
    </source>
</evidence>
<evidence type="ECO:0000256" key="8">
    <source>
        <dbReference type="ARBA" id="ARBA00023012"/>
    </source>
</evidence>
<keyword evidence="13" id="KW-1185">Reference proteome</keyword>
<evidence type="ECO:0000256" key="2">
    <source>
        <dbReference type="ARBA" id="ARBA00012438"/>
    </source>
</evidence>
<feature type="domain" description="Histidine kinase" evidence="11">
    <location>
        <begin position="464"/>
        <end position="676"/>
    </location>
</feature>
<keyword evidence="8" id="KW-0902">Two-component regulatory system</keyword>
<dbReference type="PANTHER" id="PTHR42878">
    <property type="entry name" value="TWO-COMPONENT HISTIDINE KINASE"/>
    <property type="match status" value="1"/>
</dbReference>
<evidence type="ECO:0000256" key="9">
    <source>
        <dbReference type="SAM" id="Coils"/>
    </source>
</evidence>
<keyword evidence="10" id="KW-0472">Membrane</keyword>
<dbReference type="PANTHER" id="PTHR42878:SF7">
    <property type="entry name" value="SENSOR HISTIDINE KINASE GLRK"/>
    <property type="match status" value="1"/>
</dbReference>
<accession>A0ABT8KW33</accession>
<feature type="coiled-coil region" evidence="9">
    <location>
        <begin position="419"/>
        <end position="446"/>
    </location>
</feature>
<evidence type="ECO:0000259" key="11">
    <source>
        <dbReference type="PROSITE" id="PS50109"/>
    </source>
</evidence>
<dbReference type="CDD" id="cd00075">
    <property type="entry name" value="HATPase"/>
    <property type="match status" value="1"/>
</dbReference>
<dbReference type="InterPro" id="IPR036890">
    <property type="entry name" value="HATPase_C_sf"/>
</dbReference>
<evidence type="ECO:0000313" key="12">
    <source>
        <dbReference type="EMBL" id="MDN5205002.1"/>
    </source>
</evidence>
<keyword evidence="5" id="KW-0547">Nucleotide-binding</keyword>
<sequence length="680" mass="76947">MKNDGFSVKMLIHCISFLLFSSICLETQGQEKIFLDIYTFNESLDPLNHVQVTIDQHKAFKTDKNGRGRLEVDRSALPPKVVTAQKEGLEVASWNYSNGSVEIILRKITWKMMSGTLVNQEGVPIQGARIQYNGVGSKTVTTNAVGVFELKVPIEAAGIEETEKLNVLGYQVVDLSIQEENDPTKFVVKAVKISEKPGSEDNQEKEGIVLGKTEDPVKLDSLEALFEFLNGIDIEALTVAQRAKLNEQIMLLHENKIITVLDTTLTSRPFNFLINDSTSLDDDVTNLTQEAIRQANEIIESRNQFKERIQLIADKLDKKGANLTQLERNKLLEDILDLEASIDKAAKLFNANQNETITLLKLVKDRILNIDELEVKLQESERQREEEQRKFRKRLFQILLVTLGILAMAFLFFVLARKFRKQKNELALANAEINRINTNLEEIVKQRTELLIKTNEELDMFLYKSSHNLRRPLRSILGLSNIANLTLKDEESKRLFEMVHETTFEMDKMLDKLKMVHEIGEDTESIEVNFKERIEMIRNGYADLIEEKDIELEISTQQIKDFKSKPAIVGIILENLIENALYFSTSGSSGNPKVTVKVEDDPDVVNISVRDNGIGIAEDVREGVFDMFFVGDDDSKGNGLGLYVAEKAVTKLNGKISFESELGKWTTFNVSLPKANGVNN</sequence>
<evidence type="ECO:0000313" key="13">
    <source>
        <dbReference type="Proteomes" id="UP001172082"/>
    </source>
</evidence>
<keyword evidence="6 12" id="KW-0418">Kinase</keyword>
<evidence type="ECO:0000256" key="10">
    <source>
        <dbReference type="SAM" id="Phobius"/>
    </source>
</evidence>
<dbReference type="Pfam" id="PF02518">
    <property type="entry name" value="HATPase_c"/>
    <property type="match status" value="1"/>
</dbReference>
<evidence type="ECO:0000256" key="5">
    <source>
        <dbReference type="ARBA" id="ARBA00022741"/>
    </source>
</evidence>
<dbReference type="SUPFAM" id="SSF55874">
    <property type="entry name" value="ATPase domain of HSP90 chaperone/DNA topoisomerase II/histidine kinase"/>
    <property type="match status" value="1"/>
</dbReference>
<evidence type="ECO:0000256" key="1">
    <source>
        <dbReference type="ARBA" id="ARBA00000085"/>
    </source>
</evidence>
<dbReference type="Gene3D" id="3.30.565.10">
    <property type="entry name" value="Histidine kinase-like ATPase, C-terminal domain"/>
    <property type="match status" value="1"/>
</dbReference>
<dbReference type="InterPro" id="IPR004358">
    <property type="entry name" value="Sig_transdc_His_kin-like_C"/>
</dbReference>
<dbReference type="EMBL" id="JAUJEA010000014">
    <property type="protein sequence ID" value="MDN5205002.1"/>
    <property type="molecule type" value="Genomic_DNA"/>
</dbReference>
<evidence type="ECO:0000256" key="6">
    <source>
        <dbReference type="ARBA" id="ARBA00022777"/>
    </source>
</evidence>
<keyword evidence="7" id="KW-0067">ATP-binding</keyword>
<keyword evidence="10" id="KW-1133">Transmembrane helix</keyword>
<evidence type="ECO:0000256" key="4">
    <source>
        <dbReference type="ARBA" id="ARBA00022679"/>
    </source>
</evidence>
<dbReference type="PROSITE" id="PS50109">
    <property type="entry name" value="HIS_KIN"/>
    <property type="match status" value="1"/>
</dbReference>
<protein>
    <recommendedName>
        <fullName evidence="2">histidine kinase</fullName>
        <ecNumber evidence="2">2.7.13.3</ecNumber>
    </recommendedName>
</protein>
<gene>
    <name evidence="12" type="ORF">QQ008_26670</name>
</gene>
<evidence type="ECO:0000256" key="3">
    <source>
        <dbReference type="ARBA" id="ARBA00022553"/>
    </source>
</evidence>
<dbReference type="SMART" id="SM00387">
    <property type="entry name" value="HATPase_c"/>
    <property type="match status" value="1"/>
</dbReference>
<dbReference type="InterPro" id="IPR003661">
    <property type="entry name" value="HisK_dim/P_dom"/>
</dbReference>
<dbReference type="GO" id="GO:0016301">
    <property type="term" value="F:kinase activity"/>
    <property type="evidence" value="ECO:0007669"/>
    <property type="project" value="UniProtKB-KW"/>
</dbReference>
<proteinExistence type="predicted"/>
<keyword evidence="4" id="KW-0808">Transferase</keyword>
<keyword evidence="10" id="KW-0812">Transmembrane</keyword>
<dbReference type="InterPro" id="IPR003594">
    <property type="entry name" value="HATPase_dom"/>
</dbReference>
<keyword evidence="3" id="KW-0597">Phosphoprotein</keyword>
<dbReference type="InterPro" id="IPR050351">
    <property type="entry name" value="BphY/WalK/GraS-like"/>
</dbReference>
<dbReference type="Proteomes" id="UP001172082">
    <property type="component" value="Unassembled WGS sequence"/>
</dbReference>
<dbReference type="InterPro" id="IPR036097">
    <property type="entry name" value="HisK_dim/P_sf"/>
</dbReference>
<dbReference type="Gene3D" id="1.10.287.130">
    <property type="match status" value="1"/>
</dbReference>
<dbReference type="RefSeq" id="WP_346755026.1">
    <property type="nucleotide sequence ID" value="NZ_JAUJEA010000014.1"/>
</dbReference>
<feature type="transmembrane region" description="Helical" evidence="10">
    <location>
        <begin position="395"/>
        <end position="416"/>
    </location>
</feature>
<dbReference type="PRINTS" id="PR00344">
    <property type="entry name" value="BCTRLSENSOR"/>
</dbReference>
<dbReference type="CDD" id="cd00082">
    <property type="entry name" value="HisKA"/>
    <property type="match status" value="1"/>
</dbReference>
<reference evidence="12" key="1">
    <citation type="submission" date="2023-06" db="EMBL/GenBank/DDBJ databases">
        <title>Genomic of Parafulvivirga corallium.</title>
        <authorList>
            <person name="Wang G."/>
        </authorList>
    </citation>
    <scope>NUCLEOTIDE SEQUENCE</scope>
    <source>
        <strain evidence="12">BMA10</strain>
    </source>
</reference>